<proteinExistence type="inferred from homology"/>
<feature type="domain" description="Zn(2)-C6 fungal-type" evidence="14">
    <location>
        <begin position="16"/>
        <end position="47"/>
    </location>
</feature>
<comment type="subcellular location">
    <subcellularLocation>
        <location evidence="1">Nucleus</location>
    </subcellularLocation>
</comment>
<dbReference type="eggNOG" id="ENOG502R1M5">
    <property type="taxonomic scope" value="Eukaryota"/>
</dbReference>
<dbReference type="GO" id="GO:0006094">
    <property type="term" value="P:gluconeogenesis"/>
    <property type="evidence" value="ECO:0007669"/>
    <property type="project" value="UniProtKB-KW"/>
</dbReference>
<feature type="region of interest" description="Disordered" evidence="13">
    <location>
        <begin position="66"/>
        <end position="85"/>
    </location>
</feature>
<evidence type="ECO:0000256" key="6">
    <source>
        <dbReference type="ARBA" id="ARBA00023015"/>
    </source>
</evidence>
<keyword evidence="10" id="KW-0539">Nucleus</keyword>
<dbReference type="AlphaFoldDB" id="G3B495"/>
<feature type="compositionally biased region" description="Low complexity" evidence="13">
    <location>
        <begin position="191"/>
        <end position="205"/>
    </location>
</feature>
<evidence type="ECO:0000256" key="3">
    <source>
        <dbReference type="ARBA" id="ARBA00022432"/>
    </source>
</evidence>
<dbReference type="GO" id="GO:0000977">
    <property type="term" value="F:RNA polymerase II transcription regulatory region sequence-specific DNA binding"/>
    <property type="evidence" value="ECO:0007669"/>
    <property type="project" value="TreeGrafter"/>
</dbReference>
<dbReference type="SUPFAM" id="SSF55785">
    <property type="entry name" value="PYP-like sensor domain (PAS domain)"/>
    <property type="match status" value="1"/>
</dbReference>
<sequence length="490" mass="55186">MSETTTKPKRTKTSVACAHCHRSHMTCDSNRPCTRCIKRGLQDTCVDAPRKQKKYLADVPVNAYQNGSGMSQNDENGTHISSPTSMIELSQNPTTISMDSQSPNHNSSATVRSAIPSTDLLKQRSKFMSSAADMEYSTLSSIISADFLSKSSTDHTPTSVLSPAISPHVAQSLQEPTSPNTAINEAFLINNTNNSSNSDSTKATSQTRKPQNPDIYFKDAHYDSAINQYFLGPDSASSDKYTMYPEILEQVEMKRRQDPEGFYKQSLRSSISLAVGILSEDSTFTRVSDPSNAIQHYIKEPEDIYEKVNKPYSYTPGYHSLISYLRRRFNKQMLVQMVESMAKYRPSFIACTNALKEHDLIFMEQCFQRTLLTYDSIIKVSGTPAIVWRRTGEIAYVGNEFCILTGWTKEELLSHKKRFIVELLDDRSVLEYFQLFSSIAFGDFLGASMTECTLLTRNNNVKIKTRCSWTLKRDVFGIPMMIIGNFLPVL</sequence>
<keyword evidence="3" id="KW-0312">Gluconeogenesis</keyword>
<keyword evidence="8" id="KW-0010">Activator</keyword>
<dbReference type="CDD" id="cd00130">
    <property type="entry name" value="PAS"/>
    <property type="match status" value="1"/>
</dbReference>
<dbReference type="EMBL" id="GL996521">
    <property type="protein sequence ID" value="EGV64434.1"/>
    <property type="molecule type" value="Genomic_DNA"/>
</dbReference>
<evidence type="ECO:0000256" key="11">
    <source>
        <dbReference type="ARBA" id="ARBA00037475"/>
    </source>
</evidence>
<dbReference type="InterPro" id="IPR001138">
    <property type="entry name" value="Zn2Cys6_DnaBD"/>
</dbReference>
<keyword evidence="7" id="KW-0238">DNA-binding</keyword>
<dbReference type="GO" id="GO:0008270">
    <property type="term" value="F:zinc ion binding"/>
    <property type="evidence" value="ECO:0007669"/>
    <property type="project" value="InterPro"/>
</dbReference>
<dbReference type="Gene3D" id="4.10.240.10">
    <property type="entry name" value="Zn(2)-C6 fungal-type DNA-binding domain"/>
    <property type="match status" value="1"/>
</dbReference>
<feature type="compositionally biased region" description="Polar residues" evidence="13">
    <location>
        <begin position="94"/>
        <end position="111"/>
    </location>
</feature>
<dbReference type="SUPFAM" id="SSF57701">
    <property type="entry name" value="Zn2/Cys6 DNA-binding domain"/>
    <property type="match status" value="1"/>
</dbReference>
<organism evidence="16">
    <name type="scientific">Candida tenuis (strain ATCC 10573 / BCRC 21748 / CBS 615 / JCM 9827 / NBRC 10315 / NRRL Y-1498 / VKM Y-70)</name>
    <name type="common">Yeast</name>
    <name type="synonym">Yamadazyma tenuis</name>
    <dbReference type="NCBI Taxonomy" id="590646"/>
    <lineage>
        <taxon>Eukaryota</taxon>
        <taxon>Fungi</taxon>
        <taxon>Dikarya</taxon>
        <taxon>Ascomycota</taxon>
        <taxon>Saccharomycotina</taxon>
        <taxon>Pichiomycetes</taxon>
        <taxon>Debaryomycetaceae</taxon>
        <taxon>Yamadazyma</taxon>
    </lineage>
</organism>
<protein>
    <recommendedName>
        <fullName evidence="12">Transcription activator of gluconeogenesis ERT1</fullName>
    </recommendedName>
</protein>
<dbReference type="OrthoDB" id="2538135at2759"/>
<dbReference type="GO" id="GO:0009267">
    <property type="term" value="P:cellular response to starvation"/>
    <property type="evidence" value="ECO:0007669"/>
    <property type="project" value="TreeGrafter"/>
</dbReference>
<dbReference type="KEGG" id="cten:18248864"/>
<gene>
    <name evidence="15" type="ORF">CANTEDRAFT_121783</name>
</gene>
<evidence type="ECO:0000313" key="16">
    <source>
        <dbReference type="Proteomes" id="UP000000707"/>
    </source>
</evidence>
<comment type="similarity">
    <text evidence="2">Belongs to the ERT1/acuK family.</text>
</comment>
<evidence type="ECO:0000256" key="4">
    <source>
        <dbReference type="ARBA" id="ARBA00022723"/>
    </source>
</evidence>
<keyword evidence="5" id="KW-0862">Zinc</keyword>
<dbReference type="PANTHER" id="PTHR47659">
    <property type="entry name" value="ZN(II)2CYS6 TRANSCRIPTION FACTOR (EUROFUNG)-RELATED"/>
    <property type="match status" value="1"/>
</dbReference>
<keyword evidence="6" id="KW-0805">Transcription regulation</keyword>
<dbReference type="SMART" id="SM00066">
    <property type="entry name" value="GAL4"/>
    <property type="match status" value="1"/>
</dbReference>
<dbReference type="InterPro" id="IPR056751">
    <property type="entry name" value="PAS_13"/>
</dbReference>
<dbReference type="EMBL" id="GL996521">
    <property type="protein sequence ID" value="EGV64433.1"/>
    <property type="molecule type" value="Genomic_DNA"/>
</dbReference>
<evidence type="ECO:0000259" key="14">
    <source>
        <dbReference type="PROSITE" id="PS50048"/>
    </source>
</evidence>
<keyword evidence="16" id="KW-1185">Reference proteome</keyword>
<dbReference type="PROSITE" id="PS50048">
    <property type="entry name" value="ZN2_CY6_FUNGAL_2"/>
    <property type="match status" value="1"/>
</dbReference>
<evidence type="ECO:0000256" key="9">
    <source>
        <dbReference type="ARBA" id="ARBA00023163"/>
    </source>
</evidence>
<dbReference type="InterPro" id="IPR000014">
    <property type="entry name" value="PAS"/>
</dbReference>
<accession>G3B495</accession>
<dbReference type="GeneID" id="18248864"/>
<evidence type="ECO:0000313" key="15">
    <source>
        <dbReference type="EMBL" id="EGV64434.1"/>
    </source>
</evidence>
<feature type="region of interest" description="Disordered" evidence="13">
    <location>
        <begin position="191"/>
        <end position="212"/>
    </location>
</feature>
<dbReference type="CDD" id="cd00067">
    <property type="entry name" value="GAL4"/>
    <property type="match status" value="1"/>
</dbReference>
<feature type="region of interest" description="Disordered" evidence="13">
    <location>
        <begin position="94"/>
        <end position="113"/>
    </location>
</feature>
<keyword evidence="4" id="KW-0479">Metal-binding</keyword>
<evidence type="ECO:0000256" key="7">
    <source>
        <dbReference type="ARBA" id="ARBA00023125"/>
    </source>
</evidence>
<evidence type="ECO:0000256" key="13">
    <source>
        <dbReference type="SAM" id="MobiDB-lite"/>
    </source>
</evidence>
<dbReference type="PROSITE" id="PS00463">
    <property type="entry name" value="ZN2_CY6_FUNGAL_1"/>
    <property type="match status" value="1"/>
</dbReference>
<name>G3B495_CANTC</name>
<evidence type="ECO:0000256" key="5">
    <source>
        <dbReference type="ARBA" id="ARBA00022833"/>
    </source>
</evidence>
<comment type="function">
    <text evidence="11">Transcription factor which regulates nonfermentable carbon utilization. Activator of gluconeogenetic genes.</text>
</comment>
<keyword evidence="9" id="KW-0804">Transcription</keyword>
<evidence type="ECO:0000256" key="8">
    <source>
        <dbReference type="ARBA" id="ARBA00023159"/>
    </source>
</evidence>
<dbReference type="GO" id="GO:0000981">
    <property type="term" value="F:DNA-binding transcription factor activity, RNA polymerase II-specific"/>
    <property type="evidence" value="ECO:0007669"/>
    <property type="project" value="InterPro"/>
</dbReference>
<evidence type="ECO:0000256" key="1">
    <source>
        <dbReference type="ARBA" id="ARBA00004123"/>
    </source>
</evidence>
<reference evidence="15 16" key="1">
    <citation type="journal article" date="2011" name="Proc. Natl. Acad. Sci. U.S.A.">
        <title>Comparative genomics of xylose-fermenting fungi for enhanced biofuel production.</title>
        <authorList>
            <person name="Wohlbach D.J."/>
            <person name="Kuo A."/>
            <person name="Sato T.K."/>
            <person name="Potts K.M."/>
            <person name="Salamov A.A."/>
            <person name="LaButti K.M."/>
            <person name="Sun H."/>
            <person name="Clum A."/>
            <person name="Pangilinan J.L."/>
            <person name="Lindquist E.A."/>
            <person name="Lucas S."/>
            <person name="Lapidus A."/>
            <person name="Jin M."/>
            <person name="Gunawan C."/>
            <person name="Balan V."/>
            <person name="Dale B.E."/>
            <person name="Jeffries T.W."/>
            <person name="Zinkel R."/>
            <person name="Barry K.W."/>
            <person name="Grigoriev I.V."/>
            <person name="Gasch A.P."/>
        </authorList>
    </citation>
    <scope>NUCLEOTIDE SEQUENCE [LARGE SCALE GENOMIC DNA]</scope>
    <source>
        <strain evidence="15">ATCC 10573</strain>
        <strain evidence="16">ATCC 10573 / BCRC 21748 / CBS 615 / JCM 9827 / NBRC 10315 / NRRL Y-1498 / VKM Y-70</strain>
    </source>
</reference>
<evidence type="ECO:0000256" key="10">
    <source>
        <dbReference type="ARBA" id="ARBA00023242"/>
    </source>
</evidence>
<dbReference type="InterPro" id="IPR036864">
    <property type="entry name" value="Zn2-C6_fun-type_DNA-bd_sf"/>
</dbReference>
<dbReference type="InterPro" id="IPR050335">
    <property type="entry name" value="ERT1_acuK_gluconeogen_tf"/>
</dbReference>
<dbReference type="Pfam" id="PF24990">
    <property type="entry name" value="PAS_13"/>
    <property type="match status" value="2"/>
</dbReference>
<evidence type="ECO:0000256" key="2">
    <source>
        <dbReference type="ARBA" id="ARBA00010855"/>
    </source>
</evidence>
<dbReference type="GO" id="GO:0005634">
    <property type="term" value="C:nucleus"/>
    <property type="evidence" value="ECO:0007669"/>
    <property type="project" value="UniProtKB-SubCell"/>
</dbReference>
<dbReference type="Proteomes" id="UP000000707">
    <property type="component" value="Unassembled WGS sequence"/>
</dbReference>
<dbReference type="PANTHER" id="PTHR47659:SF1">
    <property type="entry name" value="TRANSCRIPTION ACTIVATOR OF GLUCONEOGENESIS ERT1"/>
    <property type="match status" value="1"/>
</dbReference>
<dbReference type="HOGENOM" id="CLU_010748_2_3_1"/>
<dbReference type="Pfam" id="PF00172">
    <property type="entry name" value="Zn_clus"/>
    <property type="match status" value="1"/>
</dbReference>
<dbReference type="InterPro" id="IPR035965">
    <property type="entry name" value="PAS-like_dom_sf"/>
</dbReference>
<evidence type="ECO:0000256" key="12">
    <source>
        <dbReference type="ARBA" id="ARBA00040903"/>
    </source>
</evidence>